<comment type="caution">
    <text evidence="3">The sequence shown here is derived from an EMBL/GenBank/DDBJ whole genome shotgun (WGS) entry which is preliminary data.</text>
</comment>
<feature type="compositionally biased region" description="Basic and acidic residues" evidence="1">
    <location>
        <begin position="311"/>
        <end position="322"/>
    </location>
</feature>
<organism evidence="3 4">
    <name type="scientific">Anaeramoeba flamelloides</name>
    <dbReference type="NCBI Taxonomy" id="1746091"/>
    <lineage>
        <taxon>Eukaryota</taxon>
        <taxon>Metamonada</taxon>
        <taxon>Anaeramoebidae</taxon>
        <taxon>Anaeramoeba</taxon>
    </lineage>
</organism>
<reference evidence="3" key="1">
    <citation type="submission" date="2022-08" db="EMBL/GenBank/DDBJ databases">
        <title>Novel sulphate-reducing endosymbionts in the free-living metamonad Anaeramoeba.</title>
        <authorList>
            <person name="Jerlstrom-Hultqvist J."/>
            <person name="Cepicka I."/>
            <person name="Gallot-Lavallee L."/>
            <person name="Salas-Leiva D."/>
            <person name="Curtis B.A."/>
            <person name="Zahonova K."/>
            <person name="Pipaliya S."/>
            <person name="Dacks J."/>
            <person name="Roger A.J."/>
        </authorList>
    </citation>
    <scope>NUCLEOTIDE SEQUENCE</scope>
    <source>
        <strain evidence="3">Busselton2</strain>
    </source>
</reference>
<dbReference type="Proteomes" id="UP001146793">
    <property type="component" value="Unassembled WGS sequence"/>
</dbReference>
<feature type="transmembrane region" description="Helical" evidence="2">
    <location>
        <begin position="30"/>
        <end position="50"/>
    </location>
</feature>
<name>A0AAV7Y713_9EUKA</name>
<dbReference type="EMBL" id="JANTQA010000070">
    <property type="protein sequence ID" value="KAJ3425622.1"/>
    <property type="molecule type" value="Genomic_DNA"/>
</dbReference>
<keyword evidence="2" id="KW-1133">Transmembrane helix</keyword>
<proteinExistence type="predicted"/>
<dbReference type="PANTHER" id="PTHR12242">
    <property type="entry name" value="OS02G0130600 PROTEIN-RELATED"/>
    <property type="match status" value="1"/>
</dbReference>
<evidence type="ECO:0000256" key="2">
    <source>
        <dbReference type="SAM" id="Phobius"/>
    </source>
</evidence>
<sequence>MSKSSCRNFQFQKFSQELLLVPWFVKKRKAFQIICFLRLIFFLVSFVTLCETLITEWEKGKYLVYFTHWTLIMQTIFQLSITVSSYRFLKLWPKTGQSYELFPFLPNPPKLRFCLLWVQWEIVFSTTILVSIFFWGLLYKKGTKVSYNMVEPHGGNCLFTFFEFFFNRAKFPCSHWWFVLPYGILYMVVYIIYYFMSEIAPYQIIDPSKFSGWVWFVFVWVLIFFLLLIGKFFAYLREKLLKPSNYQQLAQDEQQETEIEKQSDTDVELGIIQEDQDELYQQQGEEMLKNEENEQNEDDKVPTGSEEEKEEQLQKENDNENKDETEEL</sequence>
<keyword evidence="2" id="KW-0812">Transmembrane</keyword>
<evidence type="ECO:0000313" key="4">
    <source>
        <dbReference type="Proteomes" id="UP001146793"/>
    </source>
</evidence>
<keyword evidence="2" id="KW-0472">Membrane</keyword>
<protein>
    <recommendedName>
        <fullName evidence="5">Transmembrane protein</fullName>
    </recommendedName>
</protein>
<feature type="transmembrane region" description="Helical" evidence="2">
    <location>
        <begin position="215"/>
        <end position="236"/>
    </location>
</feature>
<gene>
    <name evidence="3" type="ORF">M0812_28067</name>
</gene>
<evidence type="ECO:0000313" key="3">
    <source>
        <dbReference type="EMBL" id="KAJ3425622.1"/>
    </source>
</evidence>
<feature type="transmembrane region" description="Helical" evidence="2">
    <location>
        <begin position="117"/>
        <end position="139"/>
    </location>
</feature>
<feature type="transmembrane region" description="Helical" evidence="2">
    <location>
        <begin position="176"/>
        <end position="195"/>
    </location>
</feature>
<accession>A0AAV7Y713</accession>
<dbReference type="AlphaFoldDB" id="A0AAV7Y713"/>
<evidence type="ECO:0008006" key="5">
    <source>
        <dbReference type="Google" id="ProtNLM"/>
    </source>
</evidence>
<dbReference type="GO" id="GO:0016020">
    <property type="term" value="C:membrane"/>
    <property type="evidence" value="ECO:0007669"/>
    <property type="project" value="TreeGrafter"/>
</dbReference>
<feature type="region of interest" description="Disordered" evidence="1">
    <location>
        <begin position="282"/>
        <end position="328"/>
    </location>
</feature>
<evidence type="ECO:0000256" key="1">
    <source>
        <dbReference type="SAM" id="MobiDB-lite"/>
    </source>
</evidence>